<dbReference type="Proteomes" id="UP000095564">
    <property type="component" value="Unassembled WGS sequence"/>
</dbReference>
<keyword evidence="1" id="KW-0812">Transmembrane</keyword>
<dbReference type="EMBL" id="CZAU01000006">
    <property type="protein sequence ID" value="CUP21727.1"/>
    <property type="molecule type" value="Genomic_DNA"/>
</dbReference>
<accession>A0A174LGQ2</accession>
<evidence type="ECO:0000256" key="1">
    <source>
        <dbReference type="SAM" id="Phobius"/>
    </source>
</evidence>
<evidence type="ECO:0000313" key="2">
    <source>
        <dbReference type="EMBL" id="CUP21727.1"/>
    </source>
</evidence>
<organism evidence="2 3">
    <name type="scientific">Anaerostipes hadrus</name>
    <dbReference type="NCBI Taxonomy" id="649756"/>
    <lineage>
        <taxon>Bacteria</taxon>
        <taxon>Bacillati</taxon>
        <taxon>Bacillota</taxon>
        <taxon>Clostridia</taxon>
        <taxon>Lachnospirales</taxon>
        <taxon>Lachnospiraceae</taxon>
        <taxon>Anaerostipes</taxon>
    </lineage>
</organism>
<evidence type="ECO:0000313" key="3">
    <source>
        <dbReference type="Proteomes" id="UP000095564"/>
    </source>
</evidence>
<dbReference type="AlphaFoldDB" id="A0A174LGQ2"/>
<keyword evidence="1" id="KW-1133">Transmembrane helix</keyword>
<keyword evidence="1" id="KW-0472">Membrane</keyword>
<protein>
    <submittedName>
        <fullName evidence="2">Uncharacterized protein</fullName>
    </submittedName>
</protein>
<proteinExistence type="predicted"/>
<name>A0A174LGQ2_ANAHA</name>
<reference evidence="2 3" key="1">
    <citation type="submission" date="2015-09" db="EMBL/GenBank/DDBJ databases">
        <authorList>
            <consortium name="Pathogen Informatics"/>
        </authorList>
    </citation>
    <scope>NUCLEOTIDE SEQUENCE [LARGE SCALE GENOMIC DNA]</scope>
    <source>
        <strain evidence="2 3">2789STDY5834908</strain>
    </source>
</reference>
<gene>
    <name evidence="2" type="ORF">ERS852520_00854</name>
</gene>
<sequence>MIINTLTIICWLLVIIYILIKSYIYGLLKALCGCVLAR</sequence>
<feature type="transmembrane region" description="Helical" evidence="1">
    <location>
        <begin position="6"/>
        <end position="28"/>
    </location>
</feature>